<dbReference type="HOGENOM" id="CLU_065200_4_1_2"/>
<keyword evidence="3 5" id="KW-1133">Transmembrane helix</keyword>
<evidence type="ECO:0000313" key="6">
    <source>
        <dbReference type="EMBL" id="ADD03909.1"/>
    </source>
</evidence>
<organism evidence="6 8">
    <name type="scientific">Natrialba magadii (strain ATCC 43099 / DSM 3394 / CCM 3739 / CIP 104546 / IAM 13178 / JCM 8861 / NBRC 102185 / NCIMB 2190 / MS3)</name>
    <name type="common">Natronobacterium magadii</name>
    <dbReference type="NCBI Taxonomy" id="547559"/>
    <lineage>
        <taxon>Archaea</taxon>
        <taxon>Methanobacteriati</taxon>
        <taxon>Methanobacteriota</taxon>
        <taxon>Stenosarchaea group</taxon>
        <taxon>Halobacteria</taxon>
        <taxon>Halobacteriales</taxon>
        <taxon>Natrialbaceae</taxon>
        <taxon>Natrialba</taxon>
    </lineage>
</organism>
<reference evidence="6 8" key="2">
    <citation type="journal article" date="2012" name="BMC Genomics">
        <title>A comparative genomics perspective on the genetic content of the alkaliphilic haloarchaeon Natrialba magadii ATCC 43099T.</title>
        <authorList>
            <person name="Siddaramappa S."/>
            <person name="Challacombe J.F."/>
            <person name="Decastro R.E."/>
            <person name="Pfeiffer F."/>
            <person name="Sastre D.E."/>
            <person name="Gimenez M.I."/>
            <person name="Paggi R.A."/>
            <person name="Detter J.C."/>
            <person name="Davenport K.W."/>
            <person name="Goodwin L.A."/>
            <person name="Kyrpides N."/>
            <person name="Tapia R."/>
            <person name="Pitluck S."/>
            <person name="Lucas S."/>
            <person name="Woyke T."/>
            <person name="Maupin-Furlow J.A."/>
        </authorList>
    </citation>
    <scope>NUCLEOTIDE SEQUENCE [LARGE SCALE GENOMIC DNA]</scope>
    <source>
        <strain evidence="6">ATCC 43099</strain>
        <strain evidence="8">ATCC 43099 / DSM 3394 / CCM 3739 / CIP 104546 / IAM 13178 / JCM 8861 / NBRC 102185 / NCIMB 2190 / MS3</strain>
    </source>
</reference>
<reference evidence="8" key="1">
    <citation type="submission" date="2010-02" db="EMBL/GenBank/DDBJ databases">
        <title>Complete sequence of chromosome of Natrialba magadii ATCC 43099.</title>
        <authorList>
            <consortium name="US DOE Joint Genome Institute"/>
            <person name="Lucas S."/>
            <person name="Copeland A."/>
            <person name="Lapidus A."/>
            <person name="Cheng J.-F."/>
            <person name="Bruce D."/>
            <person name="Goodwin L."/>
            <person name="Pitluck S."/>
            <person name="Davenport K."/>
            <person name="Saunders E."/>
            <person name="Detter J.C."/>
            <person name="Han C."/>
            <person name="Tapia R."/>
            <person name="Land M."/>
            <person name="Hauser L."/>
            <person name="Kyrpides N."/>
            <person name="Mikhailova N."/>
            <person name="De Castro R.E."/>
            <person name="Maupin-Furlow J.A."/>
            <person name="Woyke T."/>
        </authorList>
    </citation>
    <scope>NUCLEOTIDE SEQUENCE [LARGE SCALE GENOMIC DNA]</scope>
    <source>
        <strain evidence="8">ATCC 43099 / DSM 3394 / CCM 3739 / CIP 104546 / IAM 13178 / JCM 8861 / NBRC 102185 / NCIMB 2190 / MS3</strain>
    </source>
</reference>
<reference evidence="7 9" key="3">
    <citation type="journal article" date="2014" name="PLoS Genet.">
        <title>Phylogenetically driven sequencing of extremely halophilic archaea reveals strategies for static and dynamic osmo-response.</title>
        <authorList>
            <person name="Becker E.A."/>
            <person name="Seitzer P.M."/>
            <person name="Tritt A."/>
            <person name="Larsen D."/>
            <person name="Krusor M."/>
            <person name="Yao A.I."/>
            <person name="Wu D."/>
            <person name="Madern D."/>
            <person name="Eisen J.A."/>
            <person name="Darling A.E."/>
            <person name="Facciotti M.T."/>
        </authorList>
    </citation>
    <scope>NUCLEOTIDE SEQUENCE [LARGE SCALE GENOMIC DNA]</scope>
    <source>
        <strain evidence="9">ATCC 43099 / DSM 3394 / CCM 3739 / CIP 104546 / IAM 13178 / JCM 8861 / NBRC 102185 / NCIMB 2190 / MS3</strain>
        <strain evidence="7">MS-3</strain>
    </source>
</reference>
<sequence>MAHPLVLLKTAVFTVIVPGTVAGLVPWLLGRTDLEYDVLESPVIQRLGQFSLLSGVLLYLHTAFQFADSDGTPLPRDEPDELVTDGVYAYSRNPMYIGVVLVVVGQAVRYRSVLVGWWAVGCLLGFHRRVVSYEEPHLAAEHGGAFDAYVEHVPRWLPLPRAFRRVID</sequence>
<dbReference type="Gene3D" id="1.20.120.1630">
    <property type="match status" value="1"/>
</dbReference>
<comment type="subcellular location">
    <subcellularLocation>
        <location evidence="1">Endomembrane system</location>
        <topology evidence="1">Multi-pass membrane protein</topology>
    </subcellularLocation>
</comment>
<keyword evidence="8" id="KW-1185">Reference proteome</keyword>
<dbReference type="GeneID" id="8823139"/>
<evidence type="ECO:0000256" key="2">
    <source>
        <dbReference type="ARBA" id="ARBA00022692"/>
    </source>
</evidence>
<dbReference type="AlphaFoldDB" id="D3SX89"/>
<dbReference type="Proteomes" id="UP000001879">
    <property type="component" value="Chromosome"/>
</dbReference>
<dbReference type="OrthoDB" id="148346at2157"/>
<name>D3SX89_NATMM</name>
<dbReference type="PANTHER" id="PTHR12714">
    <property type="entry name" value="PROTEIN-S ISOPRENYLCYSTEINE O-METHYLTRANSFERASE"/>
    <property type="match status" value="1"/>
</dbReference>
<dbReference type="PANTHER" id="PTHR12714:SF24">
    <property type="entry name" value="SLR1182 PROTEIN"/>
    <property type="match status" value="1"/>
</dbReference>
<evidence type="ECO:0000313" key="7">
    <source>
        <dbReference type="EMBL" id="ELY33570.1"/>
    </source>
</evidence>
<evidence type="ECO:0000256" key="4">
    <source>
        <dbReference type="ARBA" id="ARBA00023136"/>
    </source>
</evidence>
<dbReference type="KEGG" id="nmg:Nmag_0318"/>
<evidence type="ECO:0000313" key="9">
    <source>
        <dbReference type="Proteomes" id="UP000011543"/>
    </source>
</evidence>
<dbReference type="GO" id="GO:0012505">
    <property type="term" value="C:endomembrane system"/>
    <property type="evidence" value="ECO:0007669"/>
    <property type="project" value="UniProtKB-SubCell"/>
</dbReference>
<keyword evidence="4 5" id="KW-0472">Membrane</keyword>
<dbReference type="InterPro" id="IPR007318">
    <property type="entry name" value="Phopholipid_MeTrfase"/>
</dbReference>
<dbReference type="EMBL" id="CP001932">
    <property type="protein sequence ID" value="ADD03909.1"/>
    <property type="molecule type" value="Genomic_DNA"/>
</dbReference>
<evidence type="ECO:0000256" key="1">
    <source>
        <dbReference type="ARBA" id="ARBA00004127"/>
    </source>
</evidence>
<dbReference type="PATRIC" id="fig|547559.17.peg.381"/>
<dbReference type="RefSeq" id="WP_004213800.1">
    <property type="nucleotide sequence ID" value="NC_013922.1"/>
</dbReference>
<protein>
    <recommendedName>
        <fullName evidence="10">Isoprenylcysteine carboxylmethyltransferase family protein</fullName>
    </recommendedName>
</protein>
<dbReference type="Pfam" id="PF04191">
    <property type="entry name" value="PEMT"/>
    <property type="match status" value="1"/>
</dbReference>
<feature type="transmembrane region" description="Helical" evidence="5">
    <location>
        <begin position="6"/>
        <end position="29"/>
    </location>
</feature>
<proteinExistence type="predicted"/>
<evidence type="ECO:0000256" key="5">
    <source>
        <dbReference type="SAM" id="Phobius"/>
    </source>
</evidence>
<dbReference type="PaxDb" id="547559-Nmag_0318"/>
<keyword evidence="2 5" id="KW-0812">Transmembrane</keyword>
<dbReference type="STRING" id="547559.Nmag_0318"/>
<evidence type="ECO:0000256" key="3">
    <source>
        <dbReference type="ARBA" id="ARBA00022989"/>
    </source>
</evidence>
<accession>D3SX89</accession>
<dbReference type="GO" id="GO:0016740">
    <property type="term" value="F:transferase activity"/>
    <property type="evidence" value="ECO:0007669"/>
    <property type="project" value="UniProtKB-ARBA"/>
</dbReference>
<reference evidence="6" key="4">
    <citation type="submission" date="2016-09" db="EMBL/GenBank/DDBJ databases">
        <authorList>
            <person name="Pfeiffer F."/>
        </authorList>
    </citation>
    <scope>NUCLEOTIDE SEQUENCE</scope>
    <source>
        <strain evidence="6">ATCC 43099</strain>
    </source>
</reference>
<evidence type="ECO:0000313" key="8">
    <source>
        <dbReference type="Proteomes" id="UP000001879"/>
    </source>
</evidence>
<evidence type="ECO:0008006" key="10">
    <source>
        <dbReference type="Google" id="ProtNLM"/>
    </source>
</evidence>
<dbReference type="EMBL" id="AOHS01000009">
    <property type="protein sequence ID" value="ELY33570.1"/>
    <property type="molecule type" value="Genomic_DNA"/>
</dbReference>
<gene>
    <name evidence="6" type="ordered locus">Nmag_0318</name>
    <name evidence="7" type="ORF">C500_02020</name>
</gene>
<dbReference type="Proteomes" id="UP000011543">
    <property type="component" value="Unassembled WGS sequence"/>
</dbReference>
<dbReference type="eggNOG" id="arCOG03580">
    <property type="taxonomic scope" value="Archaea"/>
</dbReference>